<dbReference type="RefSeq" id="WP_279242394.1">
    <property type="nucleotide sequence ID" value="NZ_CP036501.1"/>
</dbReference>
<dbReference type="NCBIfam" id="TIGR02824">
    <property type="entry name" value="quinone_pig3"/>
    <property type="match status" value="1"/>
</dbReference>
<keyword evidence="5" id="KW-1185">Reference proteome</keyword>
<dbReference type="SUPFAM" id="SSF51735">
    <property type="entry name" value="NAD(P)-binding Rossmann-fold domains"/>
    <property type="match status" value="1"/>
</dbReference>
<evidence type="ECO:0000256" key="2">
    <source>
        <dbReference type="ARBA" id="ARBA00023002"/>
    </source>
</evidence>
<dbReference type="CDD" id="cd05276">
    <property type="entry name" value="p53_inducible_oxidoreductase"/>
    <property type="match status" value="1"/>
</dbReference>
<dbReference type="Proteomes" id="UP001317963">
    <property type="component" value="Chromosome"/>
</dbReference>
<protein>
    <submittedName>
        <fullName evidence="4">NAD(P)H-quinone oxidoreductase</fullName>
    </submittedName>
</protein>
<proteinExistence type="predicted"/>
<dbReference type="Gene3D" id="3.40.50.720">
    <property type="entry name" value="NAD(P)-binding Rossmann-like Domain"/>
    <property type="match status" value="1"/>
</dbReference>
<dbReference type="InterPro" id="IPR014189">
    <property type="entry name" value="Quinone_OxRdtase_PIG3"/>
</dbReference>
<dbReference type="SMART" id="SM00829">
    <property type="entry name" value="PKS_ER"/>
    <property type="match status" value="1"/>
</dbReference>
<feature type="domain" description="Enoyl reductase (ER)" evidence="3">
    <location>
        <begin position="9"/>
        <end position="321"/>
    </location>
</feature>
<organism evidence="4 5">
    <name type="scientific">Candidatus Paraluminiphilus aquimaris</name>
    <dbReference type="NCBI Taxonomy" id="2518994"/>
    <lineage>
        <taxon>Bacteria</taxon>
        <taxon>Pseudomonadati</taxon>
        <taxon>Pseudomonadota</taxon>
        <taxon>Gammaproteobacteria</taxon>
        <taxon>Cellvibrionales</taxon>
        <taxon>Halieaceae</taxon>
        <taxon>Candidatus Paraluminiphilus</taxon>
    </lineage>
</organism>
<evidence type="ECO:0000259" key="3">
    <source>
        <dbReference type="SMART" id="SM00829"/>
    </source>
</evidence>
<dbReference type="Pfam" id="PF00107">
    <property type="entry name" value="ADH_zinc_N"/>
    <property type="match status" value="1"/>
</dbReference>
<accession>A0ABY6Q415</accession>
<dbReference type="InterPro" id="IPR013154">
    <property type="entry name" value="ADH-like_N"/>
</dbReference>
<dbReference type="InterPro" id="IPR020843">
    <property type="entry name" value="ER"/>
</dbReference>
<gene>
    <name evidence="4" type="ORF">E0F26_02095</name>
</gene>
<dbReference type="InterPro" id="IPR013149">
    <property type="entry name" value="ADH-like_C"/>
</dbReference>
<keyword evidence="1" id="KW-0521">NADP</keyword>
<reference evidence="4 5" key="1">
    <citation type="submission" date="2019-02" db="EMBL/GenBank/DDBJ databases">
        <title>Halieaceae_genomes.</title>
        <authorList>
            <person name="Li S.-H."/>
        </authorList>
    </citation>
    <scope>NUCLEOTIDE SEQUENCE [LARGE SCALE GENOMIC DNA]</scope>
    <source>
        <strain evidence="4 5">JH123</strain>
    </source>
</reference>
<evidence type="ECO:0000256" key="1">
    <source>
        <dbReference type="ARBA" id="ARBA00022857"/>
    </source>
</evidence>
<name>A0ABY6Q415_9GAMM</name>
<dbReference type="Pfam" id="PF08240">
    <property type="entry name" value="ADH_N"/>
    <property type="match status" value="1"/>
</dbReference>
<keyword evidence="2" id="KW-0560">Oxidoreductase</keyword>
<dbReference type="PANTHER" id="PTHR48106:SF8">
    <property type="entry name" value="OS02G0805600 PROTEIN"/>
    <property type="match status" value="1"/>
</dbReference>
<dbReference type="InterPro" id="IPR036291">
    <property type="entry name" value="NAD(P)-bd_dom_sf"/>
</dbReference>
<dbReference type="EMBL" id="CP036501">
    <property type="protein sequence ID" value="UZP73596.1"/>
    <property type="molecule type" value="Genomic_DNA"/>
</dbReference>
<dbReference type="Gene3D" id="3.90.180.10">
    <property type="entry name" value="Medium-chain alcohol dehydrogenases, catalytic domain"/>
    <property type="match status" value="1"/>
</dbReference>
<dbReference type="SUPFAM" id="SSF50129">
    <property type="entry name" value="GroES-like"/>
    <property type="match status" value="1"/>
</dbReference>
<sequence length="325" mass="34397">MSYHFIHIEDPETLSIQQGDDLQCRADEVVIDVAYAGLNRADVLQRMGLYPPPPDASKVMGLEVSGCIKVAGEESGFSVGERVCALVHGGGYATQAVAKAVCTMRTPEGVDDLTAACLPEAFLTVWYNVIVRASLKAGETLLVHGGVSGIGNIAVQLAKSMGCKVIATAGTPEKCSILDRLGADISLNYSASSLTQQCQEHGVMGEVDVVLDMVGGDFEQFNLECLAVDGRIACIGLMRGGQATIDLTQLLMKRATLTGSTLRRLTPSEKARCFEEVEAHMMPLVAAGAMTPLVDRVYDLPDALDAQTYMASGGHAGKLLLKCAS</sequence>
<dbReference type="InterPro" id="IPR011032">
    <property type="entry name" value="GroES-like_sf"/>
</dbReference>
<evidence type="ECO:0000313" key="4">
    <source>
        <dbReference type="EMBL" id="UZP73596.1"/>
    </source>
</evidence>
<dbReference type="PANTHER" id="PTHR48106">
    <property type="entry name" value="QUINONE OXIDOREDUCTASE PIG3-RELATED"/>
    <property type="match status" value="1"/>
</dbReference>
<evidence type="ECO:0000313" key="5">
    <source>
        <dbReference type="Proteomes" id="UP001317963"/>
    </source>
</evidence>